<feature type="binding site" evidence="10">
    <location>
        <position position="900"/>
    </location>
    <ligand>
        <name>Zn(2+)</name>
        <dbReference type="ChEBI" id="CHEBI:29105"/>
    </ligand>
</feature>
<evidence type="ECO:0000313" key="15">
    <source>
        <dbReference type="Proteomes" id="UP000317315"/>
    </source>
</evidence>
<feature type="binding site" evidence="10">
    <location>
        <position position="917"/>
    </location>
    <ligand>
        <name>Zn(2+)</name>
        <dbReference type="ChEBI" id="CHEBI:29105"/>
    </ligand>
</feature>
<comment type="similarity">
    <text evidence="1 10">Belongs to the class-I aminoacyl-tRNA synthetase family. IleS type 1 subfamily.</text>
</comment>
<dbReference type="RefSeq" id="WP_142934538.1">
    <property type="nucleotide sequence ID" value="NZ_FXTM01000005.1"/>
</dbReference>
<dbReference type="CDD" id="cd00818">
    <property type="entry name" value="IleRS_core"/>
    <property type="match status" value="1"/>
</dbReference>
<keyword evidence="10" id="KW-0862">Zinc</keyword>
<feature type="short sequence motif" description="'HIGH' region" evidence="10">
    <location>
        <begin position="60"/>
        <end position="70"/>
    </location>
</feature>
<feature type="domain" description="Aminoacyl-tRNA synthetase class Ia" evidence="11">
    <location>
        <begin position="30"/>
        <end position="641"/>
    </location>
</feature>
<dbReference type="Pfam" id="PF08264">
    <property type="entry name" value="Anticodon_1"/>
    <property type="match status" value="1"/>
</dbReference>
<feature type="binding site" evidence="10">
    <location>
        <position position="897"/>
    </location>
    <ligand>
        <name>Zn(2+)</name>
        <dbReference type="ChEBI" id="CHEBI:29105"/>
    </ligand>
</feature>
<feature type="binding site" evidence="10">
    <location>
        <position position="561"/>
    </location>
    <ligand>
        <name>L-isoleucyl-5'-AMP</name>
        <dbReference type="ChEBI" id="CHEBI:178002"/>
    </ligand>
</feature>
<dbReference type="InterPro" id="IPR023585">
    <property type="entry name" value="Ile-tRNA-ligase_type1"/>
</dbReference>
<dbReference type="EMBL" id="FXTM01000005">
    <property type="protein sequence ID" value="SMO47171.1"/>
    <property type="molecule type" value="Genomic_DNA"/>
</dbReference>
<dbReference type="SUPFAM" id="SSF50677">
    <property type="entry name" value="ValRS/IleRS/LeuRS editing domain"/>
    <property type="match status" value="1"/>
</dbReference>
<accession>A0A521BJZ1</accession>
<gene>
    <name evidence="10" type="primary">ileS</name>
    <name evidence="14" type="ORF">SAMN06269117_105102</name>
</gene>
<dbReference type="EC" id="6.1.1.5" evidence="10"/>
<organism evidence="14 15">
    <name type="scientific">Balnearium lithotrophicum</name>
    <dbReference type="NCBI Taxonomy" id="223788"/>
    <lineage>
        <taxon>Bacteria</taxon>
        <taxon>Pseudomonadati</taxon>
        <taxon>Aquificota</taxon>
        <taxon>Aquificia</taxon>
        <taxon>Desulfurobacteriales</taxon>
        <taxon>Desulfurobacteriaceae</taxon>
        <taxon>Balnearium</taxon>
    </lineage>
</organism>
<dbReference type="GO" id="GO:0002161">
    <property type="term" value="F:aminoacyl-tRNA deacylase activity"/>
    <property type="evidence" value="ECO:0007669"/>
    <property type="project" value="InterPro"/>
</dbReference>
<dbReference type="GO" id="GO:0005829">
    <property type="term" value="C:cytosol"/>
    <property type="evidence" value="ECO:0007669"/>
    <property type="project" value="TreeGrafter"/>
</dbReference>
<comment type="subunit">
    <text evidence="10">Monomer.</text>
</comment>
<dbReference type="FunFam" id="1.10.730.20:FF:000001">
    <property type="entry name" value="Isoleucine--tRNA ligase"/>
    <property type="match status" value="1"/>
</dbReference>
<dbReference type="NCBIfam" id="TIGR00392">
    <property type="entry name" value="ileS"/>
    <property type="match status" value="1"/>
</dbReference>
<dbReference type="PROSITE" id="PS00178">
    <property type="entry name" value="AA_TRNA_LIGASE_I"/>
    <property type="match status" value="1"/>
</dbReference>
<dbReference type="GO" id="GO:0008270">
    <property type="term" value="F:zinc ion binding"/>
    <property type="evidence" value="ECO:0007669"/>
    <property type="project" value="UniProtKB-UniRule"/>
</dbReference>
<dbReference type="OrthoDB" id="9810365at2"/>
<keyword evidence="6 10" id="KW-0648">Protein biosynthesis</keyword>
<keyword evidence="10" id="KW-0479">Metal-binding</keyword>
<keyword evidence="3 10" id="KW-0436">Ligase</keyword>
<evidence type="ECO:0000256" key="4">
    <source>
        <dbReference type="ARBA" id="ARBA00022741"/>
    </source>
</evidence>
<dbReference type="Gene3D" id="1.10.10.830">
    <property type="entry name" value="Ile-tRNA synthetase CP2 domain-like"/>
    <property type="match status" value="1"/>
</dbReference>
<reference evidence="14 15" key="1">
    <citation type="submission" date="2017-05" db="EMBL/GenBank/DDBJ databases">
        <authorList>
            <person name="Varghese N."/>
            <person name="Submissions S."/>
        </authorList>
    </citation>
    <scope>NUCLEOTIDE SEQUENCE [LARGE SCALE GENOMIC DNA]</scope>
    <source>
        <strain evidence="14 15">DSM 16304</strain>
    </source>
</reference>
<dbReference type="SUPFAM" id="SSF52374">
    <property type="entry name" value="Nucleotidylyl transferase"/>
    <property type="match status" value="1"/>
</dbReference>
<feature type="domain" description="Zinc finger FPG/IleRS-type" evidence="12">
    <location>
        <begin position="896"/>
        <end position="923"/>
    </location>
</feature>
<dbReference type="GO" id="GO:0006428">
    <property type="term" value="P:isoleucyl-tRNA aminoacylation"/>
    <property type="evidence" value="ECO:0007669"/>
    <property type="project" value="UniProtKB-UniRule"/>
</dbReference>
<dbReference type="GO" id="GO:0000049">
    <property type="term" value="F:tRNA binding"/>
    <property type="evidence" value="ECO:0007669"/>
    <property type="project" value="InterPro"/>
</dbReference>
<dbReference type="GO" id="GO:0004822">
    <property type="term" value="F:isoleucine-tRNA ligase activity"/>
    <property type="evidence" value="ECO:0007669"/>
    <property type="project" value="UniProtKB-UniRule"/>
</dbReference>
<dbReference type="InterPro" id="IPR001412">
    <property type="entry name" value="aa-tRNA-synth_I_CS"/>
</dbReference>
<evidence type="ECO:0000256" key="1">
    <source>
        <dbReference type="ARBA" id="ARBA00006887"/>
    </source>
</evidence>
<feature type="binding site" evidence="10">
    <location>
        <position position="920"/>
    </location>
    <ligand>
        <name>Zn(2+)</name>
        <dbReference type="ChEBI" id="CHEBI:29105"/>
    </ligand>
</feature>
<evidence type="ECO:0000259" key="11">
    <source>
        <dbReference type="Pfam" id="PF00133"/>
    </source>
</evidence>
<dbReference type="SUPFAM" id="SSF47323">
    <property type="entry name" value="Anticodon-binding domain of a subclass of class I aminoacyl-tRNA synthetases"/>
    <property type="match status" value="1"/>
</dbReference>
<name>A0A521BJZ1_9BACT</name>
<evidence type="ECO:0000313" key="14">
    <source>
        <dbReference type="EMBL" id="SMO47171.1"/>
    </source>
</evidence>
<evidence type="ECO:0000256" key="10">
    <source>
        <dbReference type="HAMAP-Rule" id="MF_02002"/>
    </source>
</evidence>
<evidence type="ECO:0000259" key="13">
    <source>
        <dbReference type="Pfam" id="PF08264"/>
    </source>
</evidence>
<comment type="domain">
    <text evidence="10">IleRS has two distinct active sites: one for aminoacylation and one for editing. The misactivated valine is translocated from the active site to the editing site, which sterically excludes the correctly activated isoleucine. The single editing site contains two valyl binding pockets, one specific for each substrate (Val-AMP or Val-tRNA(Ile)).</text>
</comment>
<dbReference type="Gene3D" id="3.40.50.620">
    <property type="entry name" value="HUPs"/>
    <property type="match status" value="2"/>
</dbReference>
<dbReference type="InterPro" id="IPR013155">
    <property type="entry name" value="M/V/L/I-tRNA-synth_anticd-bd"/>
</dbReference>
<dbReference type="GO" id="GO:0005524">
    <property type="term" value="F:ATP binding"/>
    <property type="evidence" value="ECO:0007669"/>
    <property type="project" value="UniProtKB-UniRule"/>
</dbReference>
<dbReference type="InterPro" id="IPR014729">
    <property type="entry name" value="Rossmann-like_a/b/a_fold"/>
</dbReference>
<dbReference type="InterPro" id="IPR002301">
    <property type="entry name" value="Ile-tRNA-ligase"/>
</dbReference>
<evidence type="ECO:0000256" key="3">
    <source>
        <dbReference type="ARBA" id="ARBA00022598"/>
    </source>
</evidence>
<evidence type="ECO:0000256" key="8">
    <source>
        <dbReference type="ARBA" id="ARBA00025217"/>
    </source>
</evidence>
<keyword evidence="5 10" id="KW-0067">ATP-binding</keyword>
<dbReference type="AlphaFoldDB" id="A0A521BJZ1"/>
<dbReference type="HAMAP" id="MF_02002">
    <property type="entry name" value="Ile_tRNA_synth_type1"/>
    <property type="match status" value="1"/>
</dbReference>
<keyword evidence="4 10" id="KW-0547">Nucleotide-binding</keyword>
<feature type="short sequence motif" description="'KMSKS' region" evidence="10">
    <location>
        <begin position="602"/>
        <end position="606"/>
    </location>
</feature>
<comment type="cofactor">
    <cofactor evidence="10">
        <name>Zn(2+)</name>
        <dbReference type="ChEBI" id="CHEBI:29105"/>
    </cofactor>
    <text evidence="10">Binds 1 zinc ion per subunit.</text>
</comment>
<sequence length="929" mass="107492">MSKKDYKETLNLPKTEFPMRGNLPKKEPEILKYWSEINIYKKLLDEHRCDDQFTLHDGPPYANGHIHIGHALNKILKDIVVKSKVLQGYRAPFVPGWDCHGLPIERAVFKELKKRKDEVDPLEVRKLCREYAERWVNTQREEFIRLGVFGDWENPYITMDPKYQADIVRELGKFYEKGLVYRAKKPVYWCPSCVTALAEAEIEYSDETSPSIYVAFKVGDSKEKLPENTYLVIWTTTPWTLPANVAIAANPELDYVVLRSSDKNYVVAESLLEDFKEKTGIDGEVVKKLKGEELEGITYKHPFIDRTGKVVLADYVAADTGTGLVHIAPGHGEEDYQVGLRYNLPILVPVDDYGRFTDEAPEWLRGMKIWNGNKVIIERLKESGHLLYSGKITHSYPHCWRCKGKVIFRATPQWFIAMDRGNPTLREVALSEIEKVKWIPEWGRIRIRNMVEQRPDWCISRQRIWGVPIVAFYCKNCGEVIYSKEIADRVADIFERESADAWYSKAPEELLPEGFTCPKCGGREFEKETDILDVWFDSGSSHAAVLERRPELSWPADLYLEGSDQHRGWFQASLLESCGTRGRAPYKSVLTHGFTLDEKGRKMSKSVGNVVSPLDVTKRYGAEILRLWVASENFTEDVRISDNILKKVSEVYKKIRNTLRFMIGNLKDFTPNRALPYDELSEIDKWALNRFYQLRNEIVENYNSYRFNRIFRKLYEYCSIELSSIYLDISKDTLYCEHPDSKKRRSSQTAIYTILYGLNTLIAPILSFTAEEVYRYIPGADKESVFLEEFPPACDDFDSEILDRWNRLIKVKGVVNKALERARKEGVISHSLEASVDVFAEGEIYELLKRYEKELPFIFITSQAIVRPISEAPEDAVSDEELKGVKVVARRAEGRRCERCWVYSTTVGEDNEYPDVCRRCAEVLRNLEK</sequence>
<dbReference type="PANTHER" id="PTHR42765">
    <property type="entry name" value="SOLEUCYL-TRNA SYNTHETASE"/>
    <property type="match status" value="1"/>
</dbReference>
<feature type="domain" description="Methionyl/Valyl/Leucyl/Isoleucyl-tRNA synthetase anticodon-binding" evidence="13">
    <location>
        <begin position="684"/>
        <end position="836"/>
    </location>
</feature>
<keyword evidence="2 10" id="KW-0963">Cytoplasm</keyword>
<proteinExistence type="inferred from homology"/>
<dbReference type="CDD" id="cd07960">
    <property type="entry name" value="Anticodon_Ia_Ile_BEm"/>
    <property type="match status" value="1"/>
</dbReference>
<evidence type="ECO:0000256" key="2">
    <source>
        <dbReference type="ARBA" id="ARBA00022490"/>
    </source>
</evidence>
<evidence type="ECO:0000256" key="5">
    <source>
        <dbReference type="ARBA" id="ARBA00022840"/>
    </source>
</evidence>
<keyword evidence="15" id="KW-1185">Reference proteome</keyword>
<dbReference type="Pfam" id="PF00133">
    <property type="entry name" value="tRNA-synt_1"/>
    <property type="match status" value="1"/>
</dbReference>
<evidence type="ECO:0000256" key="6">
    <source>
        <dbReference type="ARBA" id="ARBA00022917"/>
    </source>
</evidence>
<dbReference type="Proteomes" id="UP000317315">
    <property type="component" value="Unassembled WGS sequence"/>
</dbReference>
<dbReference type="InterPro" id="IPR009008">
    <property type="entry name" value="Val/Leu/Ile-tRNA-synth_edit"/>
</dbReference>
<evidence type="ECO:0000259" key="12">
    <source>
        <dbReference type="Pfam" id="PF06827"/>
    </source>
</evidence>
<dbReference type="FunFam" id="3.40.50.620:FF:000152">
    <property type="entry name" value="Isoleucine--tRNA ligase"/>
    <property type="match status" value="1"/>
</dbReference>
<dbReference type="InterPro" id="IPR050081">
    <property type="entry name" value="Ile-tRNA_ligase"/>
</dbReference>
<comment type="catalytic activity">
    <reaction evidence="9 10">
        <text>tRNA(Ile) + L-isoleucine + ATP = L-isoleucyl-tRNA(Ile) + AMP + diphosphate</text>
        <dbReference type="Rhea" id="RHEA:11060"/>
        <dbReference type="Rhea" id="RHEA-COMP:9666"/>
        <dbReference type="Rhea" id="RHEA-COMP:9695"/>
        <dbReference type="ChEBI" id="CHEBI:30616"/>
        <dbReference type="ChEBI" id="CHEBI:33019"/>
        <dbReference type="ChEBI" id="CHEBI:58045"/>
        <dbReference type="ChEBI" id="CHEBI:78442"/>
        <dbReference type="ChEBI" id="CHEBI:78528"/>
        <dbReference type="ChEBI" id="CHEBI:456215"/>
        <dbReference type="EC" id="6.1.1.5"/>
    </reaction>
</comment>
<comment type="function">
    <text evidence="8 10">Catalyzes the attachment of isoleucine to tRNA(Ile). As IleRS can inadvertently accommodate and process structurally similar amino acids such as valine, to avoid such errors it has two additional distinct tRNA(Ile)-dependent editing activities. One activity is designated as 'pretransfer' editing and involves the hydrolysis of activated Val-AMP. The other activity is designated 'posttransfer' editing and involves deacylation of mischarged Val-tRNA(Ile).</text>
</comment>
<keyword evidence="7 10" id="KW-0030">Aminoacyl-tRNA synthetase</keyword>
<dbReference type="PRINTS" id="PR00984">
    <property type="entry name" value="TRNASYNTHILE"/>
</dbReference>
<comment type="subcellular location">
    <subcellularLocation>
        <location evidence="10">Cytoplasm</location>
    </subcellularLocation>
</comment>
<evidence type="ECO:0000256" key="7">
    <source>
        <dbReference type="ARBA" id="ARBA00023146"/>
    </source>
</evidence>
<dbReference type="InterPro" id="IPR010663">
    <property type="entry name" value="Znf_FPG/IleRS"/>
</dbReference>
<dbReference type="InterPro" id="IPR002300">
    <property type="entry name" value="aa-tRNA-synth_Ia"/>
</dbReference>
<dbReference type="InterPro" id="IPR009080">
    <property type="entry name" value="tRNAsynth_Ia_anticodon-bd"/>
</dbReference>
<feature type="binding site" evidence="10">
    <location>
        <position position="605"/>
    </location>
    <ligand>
        <name>ATP</name>
        <dbReference type="ChEBI" id="CHEBI:30616"/>
    </ligand>
</feature>
<dbReference type="PANTHER" id="PTHR42765:SF1">
    <property type="entry name" value="ISOLEUCINE--TRNA LIGASE, MITOCHONDRIAL"/>
    <property type="match status" value="1"/>
</dbReference>
<protein>
    <recommendedName>
        <fullName evidence="10">Isoleucine--tRNA ligase</fullName>
        <ecNumber evidence="10">6.1.1.5</ecNumber>
    </recommendedName>
    <alternativeName>
        <fullName evidence="10">Isoleucyl-tRNA synthetase</fullName>
        <shortName evidence="10">IleRS</shortName>
    </alternativeName>
</protein>
<dbReference type="InterPro" id="IPR033708">
    <property type="entry name" value="Anticodon_Ile_BEm"/>
</dbReference>
<dbReference type="Pfam" id="PF06827">
    <property type="entry name" value="zf-FPG_IleRS"/>
    <property type="match status" value="1"/>
</dbReference>
<dbReference type="Gene3D" id="1.10.730.20">
    <property type="match status" value="1"/>
</dbReference>
<evidence type="ECO:0000256" key="9">
    <source>
        <dbReference type="ARBA" id="ARBA00048359"/>
    </source>
</evidence>